<evidence type="ECO:0000313" key="2">
    <source>
        <dbReference type="EMBL" id="SCL56084.1"/>
    </source>
</evidence>
<dbReference type="RefSeq" id="WP_091098395.1">
    <property type="nucleotide sequence ID" value="NZ_FMHZ01000002.1"/>
</dbReference>
<keyword evidence="1" id="KW-1133">Transmembrane helix</keyword>
<dbReference type="EMBL" id="FMHZ01000002">
    <property type="protein sequence ID" value="SCL56084.1"/>
    <property type="molecule type" value="Genomic_DNA"/>
</dbReference>
<feature type="transmembrane region" description="Helical" evidence="1">
    <location>
        <begin position="38"/>
        <end position="57"/>
    </location>
</feature>
<gene>
    <name evidence="2" type="ORF">GA0070606_2546</name>
</gene>
<dbReference type="InterPro" id="IPR015943">
    <property type="entry name" value="WD40/YVTN_repeat-like_dom_sf"/>
</dbReference>
<accession>A0A1C6UPY1</accession>
<organism evidence="2 3">
    <name type="scientific">Micromonospora citrea</name>
    <dbReference type="NCBI Taxonomy" id="47855"/>
    <lineage>
        <taxon>Bacteria</taxon>
        <taxon>Bacillati</taxon>
        <taxon>Actinomycetota</taxon>
        <taxon>Actinomycetes</taxon>
        <taxon>Micromonosporales</taxon>
        <taxon>Micromonosporaceae</taxon>
        <taxon>Micromonospora</taxon>
    </lineage>
</organism>
<name>A0A1C6UPY1_9ACTN</name>
<evidence type="ECO:0000256" key="1">
    <source>
        <dbReference type="SAM" id="Phobius"/>
    </source>
</evidence>
<dbReference type="OrthoDB" id="3325701at2"/>
<protein>
    <recommendedName>
        <fullName evidence="4">WD40-like Beta Propeller Repeat</fullName>
    </recommendedName>
</protein>
<evidence type="ECO:0008006" key="4">
    <source>
        <dbReference type="Google" id="ProtNLM"/>
    </source>
</evidence>
<dbReference type="SUPFAM" id="SSF82171">
    <property type="entry name" value="DPP6 N-terminal domain-like"/>
    <property type="match status" value="1"/>
</dbReference>
<proteinExistence type="predicted"/>
<reference evidence="3" key="1">
    <citation type="submission" date="2016-06" db="EMBL/GenBank/DDBJ databases">
        <authorList>
            <person name="Varghese N."/>
            <person name="Submissions Spin"/>
        </authorList>
    </citation>
    <scope>NUCLEOTIDE SEQUENCE [LARGE SCALE GENOMIC DNA]</scope>
    <source>
        <strain evidence="3">DSM 43903</strain>
    </source>
</reference>
<feature type="transmembrane region" description="Helical" evidence="1">
    <location>
        <begin position="422"/>
        <end position="444"/>
    </location>
</feature>
<keyword evidence="1" id="KW-0472">Membrane</keyword>
<sequence>MTERLTAALHGLADGVPAATVPEDLFDTARRRHRGRRAAAAGALAVLVLVLSVGYALRPVAPPAPAASRVDAPGLPSRLVAPGLFTASVEGSPPGPAAALFGGPAVRSDWHETRMAVVAAGTDRYRRLDAGPASPGFDALLSPDGRYVWAGGRLFDLTTGEHTGADVRGHPLAFAPDGRRLAYAAEDTFTPPNTYATPHVGLYDRERRADVLRVPVGTAWVHPGRAAVTRDGGALAVQVRNEVWLTRVADAGADGTAAPYLKLSVGDGRLAGPGAWLPDGQSVAVVLRTVCGRCPGPVPTYRRSWQLAVPPWSTASSFPAVDSATFLQVLGWRSADEAVALVGVPGPDAVNHPDEHDIASSPYHEPGTVAVQVVLLRRGAAAPEVLWRTPDGVTELSVAADLAVDGAVRTAGEPDFGPPPSWLVALGLAGVTLLVAAGVGLVGVRRRRRRARPAAEAAPAPAG</sequence>
<keyword evidence="3" id="KW-1185">Reference proteome</keyword>
<dbReference type="Gene3D" id="2.130.10.10">
    <property type="entry name" value="YVTN repeat-like/Quinoprotein amine dehydrogenase"/>
    <property type="match status" value="1"/>
</dbReference>
<dbReference type="Proteomes" id="UP000199001">
    <property type="component" value="Unassembled WGS sequence"/>
</dbReference>
<dbReference type="STRING" id="47855.GA0070606_2546"/>
<keyword evidence="1" id="KW-0812">Transmembrane</keyword>
<dbReference type="AlphaFoldDB" id="A0A1C6UPY1"/>
<evidence type="ECO:0000313" key="3">
    <source>
        <dbReference type="Proteomes" id="UP000199001"/>
    </source>
</evidence>